<protein>
    <recommendedName>
        <fullName evidence="14">Protein translocase subunit SecD</fullName>
    </recommendedName>
</protein>
<reference evidence="13" key="1">
    <citation type="journal article" date="2015" name="Nature">
        <title>Complex archaea that bridge the gap between prokaryotes and eukaryotes.</title>
        <authorList>
            <person name="Spang A."/>
            <person name="Saw J.H."/>
            <person name="Jorgensen S.L."/>
            <person name="Zaremba-Niedzwiedzka K."/>
            <person name="Martijn J."/>
            <person name="Lind A.E."/>
            <person name="van Eijk R."/>
            <person name="Schleper C."/>
            <person name="Guy L."/>
            <person name="Ettema T.J."/>
        </authorList>
    </citation>
    <scope>NUCLEOTIDE SEQUENCE</scope>
</reference>
<evidence type="ECO:0000256" key="4">
    <source>
        <dbReference type="ARBA" id="ARBA00022692"/>
    </source>
</evidence>
<evidence type="ECO:0000259" key="10">
    <source>
        <dbReference type="Pfam" id="PF02355"/>
    </source>
</evidence>
<evidence type="ECO:0000256" key="5">
    <source>
        <dbReference type="ARBA" id="ARBA00022927"/>
    </source>
</evidence>
<keyword evidence="8 9" id="KW-0472">Membrane</keyword>
<keyword evidence="7" id="KW-0811">Translocation</keyword>
<dbReference type="Gene3D" id="3.30.70.3400">
    <property type="match status" value="1"/>
</dbReference>
<gene>
    <name evidence="13" type="ORF">LCGC14_0256350</name>
</gene>
<dbReference type="PANTHER" id="PTHR30081">
    <property type="entry name" value="PROTEIN-EXPORT MEMBRANE PROTEIN SEC"/>
    <property type="match status" value="1"/>
</dbReference>
<name>A0A0F9U7K1_9ZZZZ</name>
<dbReference type="NCBIfam" id="TIGR01129">
    <property type="entry name" value="secD"/>
    <property type="match status" value="1"/>
</dbReference>
<proteinExistence type="inferred from homology"/>
<dbReference type="PROSITE" id="PS00018">
    <property type="entry name" value="EF_HAND_1"/>
    <property type="match status" value="1"/>
</dbReference>
<dbReference type="Pfam" id="PF22599">
    <property type="entry name" value="SecDF_P1_head"/>
    <property type="match status" value="1"/>
</dbReference>
<dbReference type="InterPro" id="IPR001036">
    <property type="entry name" value="Acrflvin-R"/>
</dbReference>
<evidence type="ECO:0000256" key="1">
    <source>
        <dbReference type="ARBA" id="ARBA00004651"/>
    </source>
</evidence>
<dbReference type="Gene3D" id="3.30.1360.200">
    <property type="match status" value="1"/>
</dbReference>
<evidence type="ECO:0008006" key="14">
    <source>
        <dbReference type="Google" id="ProtNLM"/>
    </source>
</evidence>
<keyword evidence="2" id="KW-0813">Transport</keyword>
<dbReference type="InterPro" id="IPR054384">
    <property type="entry name" value="SecDF_P1_head"/>
</dbReference>
<comment type="caution">
    <text evidence="13">The sequence shown here is derived from an EMBL/GenBank/DDBJ whole genome shotgun (WGS) entry which is preliminary data.</text>
</comment>
<organism evidence="13">
    <name type="scientific">marine sediment metagenome</name>
    <dbReference type="NCBI Taxonomy" id="412755"/>
    <lineage>
        <taxon>unclassified sequences</taxon>
        <taxon>metagenomes</taxon>
        <taxon>ecological metagenomes</taxon>
    </lineage>
</organism>
<feature type="domain" description="Protein translocase subunit SecDF P1" evidence="11">
    <location>
        <begin position="91"/>
        <end position="149"/>
    </location>
</feature>
<keyword evidence="3" id="KW-1003">Cell membrane</keyword>
<dbReference type="InterPro" id="IPR048631">
    <property type="entry name" value="SecD_1st"/>
</dbReference>
<dbReference type="SUPFAM" id="SSF82866">
    <property type="entry name" value="Multidrug efflux transporter AcrB transmembrane domain"/>
    <property type="match status" value="1"/>
</dbReference>
<feature type="domain" description="SecDF P1 head subdomain" evidence="12">
    <location>
        <begin position="192"/>
        <end position="301"/>
    </location>
</feature>
<dbReference type="Pfam" id="PF21760">
    <property type="entry name" value="SecD_1st"/>
    <property type="match status" value="1"/>
</dbReference>
<evidence type="ECO:0000256" key="8">
    <source>
        <dbReference type="ARBA" id="ARBA00023136"/>
    </source>
</evidence>
<dbReference type="Pfam" id="PF02355">
    <property type="entry name" value="SecD_SecF_C"/>
    <property type="match status" value="1"/>
</dbReference>
<evidence type="ECO:0000259" key="12">
    <source>
        <dbReference type="Pfam" id="PF22599"/>
    </source>
</evidence>
<dbReference type="InterPro" id="IPR022646">
    <property type="entry name" value="SecD/SecF_CS"/>
</dbReference>
<dbReference type="PANTHER" id="PTHR30081:SF1">
    <property type="entry name" value="PROTEIN TRANSLOCASE SUBUNIT SECD"/>
    <property type="match status" value="1"/>
</dbReference>
<accession>A0A0F9U7K1</accession>
<evidence type="ECO:0000259" key="11">
    <source>
        <dbReference type="Pfam" id="PF21760"/>
    </source>
</evidence>
<dbReference type="NCBIfam" id="TIGR00916">
    <property type="entry name" value="2A0604s01"/>
    <property type="match status" value="1"/>
</dbReference>
<feature type="transmembrane region" description="Helical" evidence="9">
    <location>
        <begin position="426"/>
        <end position="444"/>
    </location>
</feature>
<evidence type="ECO:0000256" key="7">
    <source>
        <dbReference type="ARBA" id="ARBA00023010"/>
    </source>
</evidence>
<evidence type="ECO:0000256" key="3">
    <source>
        <dbReference type="ARBA" id="ARBA00022475"/>
    </source>
</evidence>
<evidence type="ECO:0000256" key="9">
    <source>
        <dbReference type="SAM" id="Phobius"/>
    </source>
</evidence>
<keyword evidence="5" id="KW-0653">Protein transport</keyword>
<feature type="transmembrane region" description="Helical" evidence="9">
    <location>
        <begin position="450"/>
        <end position="470"/>
    </location>
</feature>
<feature type="transmembrane region" description="Helical" evidence="9">
    <location>
        <begin position="373"/>
        <end position="395"/>
    </location>
</feature>
<dbReference type="InterPro" id="IPR018247">
    <property type="entry name" value="EF_Hand_1_Ca_BS"/>
</dbReference>
<dbReference type="GO" id="GO:0006886">
    <property type="term" value="P:intracellular protein transport"/>
    <property type="evidence" value="ECO:0007669"/>
    <property type="project" value="InterPro"/>
</dbReference>
<dbReference type="InterPro" id="IPR055344">
    <property type="entry name" value="SecD_SecF_C_bact"/>
</dbReference>
<dbReference type="Pfam" id="PF07549">
    <property type="entry name" value="Sec_GG"/>
    <property type="match status" value="1"/>
</dbReference>
<feature type="transmembrane region" description="Helical" evidence="9">
    <location>
        <begin position="347"/>
        <end position="367"/>
    </location>
</feature>
<comment type="subcellular location">
    <subcellularLocation>
        <location evidence="1">Cell membrane</location>
        <topology evidence="1">Multi-pass membrane protein</topology>
    </subcellularLocation>
</comment>
<feature type="domain" description="Protein export membrane protein SecD/SecF C-terminal" evidence="10">
    <location>
        <begin position="303"/>
        <end position="473"/>
    </location>
</feature>
<dbReference type="InterPro" id="IPR005791">
    <property type="entry name" value="SecD"/>
</dbReference>
<dbReference type="AlphaFoldDB" id="A0A0F9U7K1"/>
<dbReference type="GO" id="GO:0005886">
    <property type="term" value="C:plasma membrane"/>
    <property type="evidence" value="ECO:0007669"/>
    <property type="project" value="UniProtKB-SubCell"/>
</dbReference>
<keyword evidence="4 9" id="KW-0812">Transmembrane</keyword>
<feature type="transmembrane region" description="Helical" evidence="9">
    <location>
        <begin position="324"/>
        <end position="342"/>
    </location>
</feature>
<keyword evidence="6 9" id="KW-1133">Transmembrane helix</keyword>
<dbReference type="GO" id="GO:0015450">
    <property type="term" value="F:protein-transporting ATPase activity"/>
    <property type="evidence" value="ECO:0007669"/>
    <property type="project" value="InterPro"/>
</dbReference>
<sequence>MPKKKLNLIIISILVLAFLAGNLVFPKYFNSGVDSLNSRLRQSFGEQTKFNLPYFPEISFRLGLDLQGGSHLVYEADLSKVEKERYVEAMEGLRDVIERRVNLFGVQEPIVQTQQAGENYRLIVELAGIKDVGEAIKIIGETPYLEFLEQRANEETQIILDKQKELEGKDPEEYQQIENWYLAFQNPYFKPTQLTGKYLEKAQLSFDQTTSKPQIQLQFTEEGTELFEEITERNIGKPLAIFLDGMSIVDTDGDNEITFNDFYAPIVQGKITGGRAVITGNMNISKAKEIIQRLNSGALPVPIKLISQQTVGPTLGAMSLQKSLKAGIIGALAIILFMILFYRLPGVLASLALGIYLVLILSIFKLIPVTLTLAGIGGFVLSIGMAVDANILIFSRMREELREGKDLVISIEEGVRRAWPSIRDGNITTILVSLILFFFGTSFVQGFALTLIFGVLLSMFSAIIITNHFLKFFAQTKFRGITWLWK</sequence>
<dbReference type="InterPro" id="IPR022813">
    <property type="entry name" value="SecD/SecF_arch_bac"/>
</dbReference>
<evidence type="ECO:0000313" key="13">
    <source>
        <dbReference type="EMBL" id="KKN87594.1"/>
    </source>
</evidence>
<evidence type="ECO:0000256" key="2">
    <source>
        <dbReference type="ARBA" id="ARBA00022448"/>
    </source>
</evidence>
<dbReference type="EMBL" id="LAZR01000136">
    <property type="protein sequence ID" value="KKN87594.1"/>
    <property type="molecule type" value="Genomic_DNA"/>
</dbReference>
<dbReference type="Gene3D" id="1.20.1640.10">
    <property type="entry name" value="Multidrug efflux transporter AcrB transmembrane domain"/>
    <property type="match status" value="1"/>
</dbReference>
<evidence type="ECO:0000256" key="6">
    <source>
        <dbReference type="ARBA" id="ARBA00022989"/>
    </source>
</evidence>
<dbReference type="InterPro" id="IPR048634">
    <property type="entry name" value="SecD_SecF_C"/>
</dbReference>
<dbReference type="PRINTS" id="PR00702">
    <property type="entry name" value="ACRIFLAVINRP"/>
</dbReference>
<dbReference type="HAMAP" id="MF_01463_B">
    <property type="entry name" value="SecD_B"/>
    <property type="match status" value="1"/>
</dbReference>